<dbReference type="AlphaFoldDB" id="A0A2T8I3H7"/>
<dbReference type="Proteomes" id="UP000243499">
    <property type="component" value="Chromosome 9"/>
</dbReference>
<dbReference type="PANTHER" id="PTHR33377">
    <property type="entry name" value="OS10G0134700 PROTEIN-RELATED"/>
    <property type="match status" value="1"/>
</dbReference>
<name>A0A2T8I3H7_9POAL</name>
<gene>
    <name evidence="1" type="ORF">PAHAL_9G349600</name>
</gene>
<protein>
    <recommendedName>
        <fullName evidence="2">NB-ARC domain-containing protein</fullName>
    </recommendedName>
</protein>
<proteinExistence type="predicted"/>
<dbReference type="PANTHER" id="PTHR33377:SF16">
    <property type="entry name" value="RX N-TERMINAL DOMAIN-CONTAINING PROTEIN"/>
    <property type="match status" value="1"/>
</dbReference>
<sequence length="194" mass="22271">MLEMALLIVEFVSDVDEMEWKEFYSFVRRKNRRNKVVIISKLERLTRFGSVTPIFLNTLPYVELWYLFKVLAFGSADPAEYPRLVHIAEGFAKELHLSGSLVAANALADMLRRNLNAQAWFCILNRCKKVIEKNLFAYGQHPKLLFEQGHEVDLTDFALCPVSPLRVIPRNSSSSAIYAPVKELPPYTAIRSFC</sequence>
<reference evidence="1" key="1">
    <citation type="submission" date="2018-04" db="EMBL/GenBank/DDBJ databases">
        <title>WGS assembly of Panicum hallii.</title>
        <authorList>
            <person name="Lovell J."/>
            <person name="Jenkins J."/>
            <person name="Lowry D."/>
            <person name="Mamidi S."/>
            <person name="Sreedasyam A."/>
            <person name="Weng X."/>
            <person name="Barry K."/>
            <person name="Bonette J."/>
            <person name="Campitelli B."/>
            <person name="Daum C."/>
            <person name="Gordon S."/>
            <person name="Gould B."/>
            <person name="Lipzen A."/>
            <person name="Macqueen A."/>
            <person name="Palacio-Mejia J."/>
            <person name="Plott C."/>
            <person name="Shakirov E."/>
            <person name="Shu S."/>
            <person name="Yoshinaga Y."/>
            <person name="Zane M."/>
            <person name="Rokhsar D."/>
            <person name="Grimwood J."/>
            <person name="Schmutz J."/>
            <person name="Juenger T."/>
        </authorList>
    </citation>
    <scope>NUCLEOTIDE SEQUENCE [LARGE SCALE GENOMIC DNA]</scope>
    <source>
        <strain evidence="1">FIL2</strain>
    </source>
</reference>
<evidence type="ECO:0000313" key="1">
    <source>
        <dbReference type="EMBL" id="PVH32231.1"/>
    </source>
</evidence>
<organism evidence="1">
    <name type="scientific">Panicum hallii</name>
    <dbReference type="NCBI Taxonomy" id="206008"/>
    <lineage>
        <taxon>Eukaryota</taxon>
        <taxon>Viridiplantae</taxon>
        <taxon>Streptophyta</taxon>
        <taxon>Embryophyta</taxon>
        <taxon>Tracheophyta</taxon>
        <taxon>Spermatophyta</taxon>
        <taxon>Magnoliopsida</taxon>
        <taxon>Liliopsida</taxon>
        <taxon>Poales</taxon>
        <taxon>Poaceae</taxon>
        <taxon>PACMAD clade</taxon>
        <taxon>Panicoideae</taxon>
        <taxon>Panicodae</taxon>
        <taxon>Paniceae</taxon>
        <taxon>Panicinae</taxon>
        <taxon>Panicum</taxon>
        <taxon>Panicum sect. Panicum</taxon>
    </lineage>
</organism>
<dbReference type="EMBL" id="CM008054">
    <property type="protein sequence ID" value="PVH32231.1"/>
    <property type="molecule type" value="Genomic_DNA"/>
</dbReference>
<accession>A0A2T8I3H7</accession>
<evidence type="ECO:0008006" key="2">
    <source>
        <dbReference type="Google" id="ProtNLM"/>
    </source>
</evidence>
<dbReference type="Gramene" id="PVH32231">
    <property type="protein sequence ID" value="PVH32231"/>
    <property type="gene ID" value="PAHAL_9G349600"/>
</dbReference>